<name>A0A8H3BJP5_9AGAM</name>
<dbReference type="Pfam" id="PF00069">
    <property type="entry name" value="Pkinase"/>
    <property type="match status" value="1"/>
</dbReference>
<dbReference type="EMBL" id="CAJMWT010002907">
    <property type="protein sequence ID" value="CAE6457789.1"/>
    <property type="molecule type" value="Genomic_DNA"/>
</dbReference>
<dbReference type="SMART" id="SM00220">
    <property type="entry name" value="S_TKc"/>
    <property type="match status" value="1"/>
</dbReference>
<dbReference type="SUPFAM" id="SSF56112">
    <property type="entry name" value="Protein kinase-like (PK-like)"/>
    <property type="match status" value="1"/>
</dbReference>
<evidence type="ECO:0000313" key="3">
    <source>
        <dbReference type="Proteomes" id="UP000663843"/>
    </source>
</evidence>
<dbReference type="GO" id="GO:0005524">
    <property type="term" value="F:ATP binding"/>
    <property type="evidence" value="ECO:0007669"/>
    <property type="project" value="InterPro"/>
</dbReference>
<evidence type="ECO:0000313" key="2">
    <source>
        <dbReference type="EMBL" id="CAE6457789.1"/>
    </source>
</evidence>
<protein>
    <recommendedName>
        <fullName evidence="1">Protein kinase domain-containing protein</fullName>
    </recommendedName>
</protein>
<proteinExistence type="predicted"/>
<accession>A0A8H3BJP5</accession>
<dbReference type="PROSITE" id="PS00108">
    <property type="entry name" value="PROTEIN_KINASE_ST"/>
    <property type="match status" value="1"/>
</dbReference>
<dbReference type="AlphaFoldDB" id="A0A8H3BJP5"/>
<dbReference type="PANTHER" id="PTHR44329">
    <property type="entry name" value="SERINE/THREONINE-PROTEIN KINASE TNNI3K-RELATED"/>
    <property type="match status" value="1"/>
</dbReference>
<sequence>MNTISTPVSGAMPAAQILTLFQSRGCEDITSTLDLSSMPPIPTSCGGQGNVYKGKLTDGREVAIKIIRMMISSNSNGEEKNLQQVAHELYIWTKCKHRNTLELFGMAIFHGHLAMISPWIDNGNLSWFISQNPEVNRYDLCAQVAEAIAYMHLHDIVHGDIKCGNILVSSDHVIKVMDFGSSTLKREYSLKLKVSSGQPAYSLRWAAPELLMIDEKPKFEVDIYALGMQKRVSYVAITLQVAPCSSP</sequence>
<dbReference type="InterPro" id="IPR011009">
    <property type="entry name" value="Kinase-like_dom_sf"/>
</dbReference>
<dbReference type="Gene3D" id="1.10.510.10">
    <property type="entry name" value="Transferase(Phosphotransferase) domain 1"/>
    <property type="match status" value="1"/>
</dbReference>
<dbReference type="PROSITE" id="PS50011">
    <property type="entry name" value="PROTEIN_KINASE_DOM"/>
    <property type="match status" value="1"/>
</dbReference>
<dbReference type="CDD" id="cd00180">
    <property type="entry name" value="PKc"/>
    <property type="match status" value="1"/>
</dbReference>
<feature type="domain" description="Protein kinase" evidence="1">
    <location>
        <begin position="37"/>
        <end position="247"/>
    </location>
</feature>
<organism evidence="2 3">
    <name type="scientific">Rhizoctonia solani</name>
    <dbReference type="NCBI Taxonomy" id="456999"/>
    <lineage>
        <taxon>Eukaryota</taxon>
        <taxon>Fungi</taxon>
        <taxon>Dikarya</taxon>
        <taxon>Basidiomycota</taxon>
        <taxon>Agaricomycotina</taxon>
        <taxon>Agaricomycetes</taxon>
        <taxon>Cantharellales</taxon>
        <taxon>Ceratobasidiaceae</taxon>
        <taxon>Rhizoctonia</taxon>
    </lineage>
</organism>
<dbReference type="GO" id="GO:0004674">
    <property type="term" value="F:protein serine/threonine kinase activity"/>
    <property type="evidence" value="ECO:0007669"/>
    <property type="project" value="TreeGrafter"/>
</dbReference>
<comment type="caution">
    <text evidence="2">The sequence shown here is derived from an EMBL/GenBank/DDBJ whole genome shotgun (WGS) entry which is preliminary data.</text>
</comment>
<dbReference type="Proteomes" id="UP000663843">
    <property type="component" value="Unassembled WGS sequence"/>
</dbReference>
<gene>
    <name evidence="2" type="ORF">RDB_LOCUS93236</name>
</gene>
<dbReference type="InterPro" id="IPR008271">
    <property type="entry name" value="Ser/Thr_kinase_AS"/>
</dbReference>
<evidence type="ECO:0000259" key="1">
    <source>
        <dbReference type="PROSITE" id="PS50011"/>
    </source>
</evidence>
<reference evidence="2" key="1">
    <citation type="submission" date="2021-01" db="EMBL/GenBank/DDBJ databases">
        <authorList>
            <person name="Kaushik A."/>
        </authorList>
    </citation>
    <scope>NUCLEOTIDE SEQUENCE</scope>
    <source>
        <strain evidence="2">AG2-2IIIB</strain>
    </source>
</reference>
<dbReference type="InterPro" id="IPR000719">
    <property type="entry name" value="Prot_kinase_dom"/>
</dbReference>
<dbReference type="InterPro" id="IPR051681">
    <property type="entry name" value="Ser/Thr_Kinases-Pseudokinases"/>
</dbReference>